<accession>A0AAF0DD70</accession>
<dbReference type="EMBL" id="CP120627">
    <property type="protein sequence ID" value="WEW55372.1"/>
    <property type="molecule type" value="Genomic_DNA"/>
</dbReference>
<feature type="region of interest" description="Disordered" evidence="1">
    <location>
        <begin position="412"/>
        <end position="435"/>
    </location>
</feature>
<evidence type="ECO:0000313" key="3">
    <source>
        <dbReference type="Proteomes" id="UP001219355"/>
    </source>
</evidence>
<feature type="region of interest" description="Disordered" evidence="1">
    <location>
        <begin position="138"/>
        <end position="217"/>
    </location>
</feature>
<reference evidence="2" key="1">
    <citation type="submission" date="2023-03" db="EMBL/GenBank/DDBJ databases">
        <title>Emydomyces testavorans Genome Sequence.</title>
        <authorList>
            <person name="Hoyer L."/>
        </authorList>
    </citation>
    <scope>NUCLEOTIDE SEQUENCE</scope>
    <source>
        <strain evidence="2">16-2883</strain>
    </source>
</reference>
<evidence type="ECO:0000256" key="1">
    <source>
        <dbReference type="SAM" id="MobiDB-lite"/>
    </source>
</evidence>
<keyword evidence="3" id="KW-1185">Reference proteome</keyword>
<dbReference type="AlphaFoldDB" id="A0AAF0DD70"/>
<feature type="compositionally biased region" description="Polar residues" evidence="1">
    <location>
        <begin position="160"/>
        <end position="176"/>
    </location>
</feature>
<dbReference type="Proteomes" id="UP001219355">
    <property type="component" value="Chromosome 1"/>
</dbReference>
<feature type="region of interest" description="Disordered" evidence="1">
    <location>
        <begin position="46"/>
        <end position="70"/>
    </location>
</feature>
<sequence>MRSLLGITVSYRPEDTIDTNHEHSDHFNYLPTSLLDMPTDLHLGLDPSSSQADVHSALPAPYGLSGAESRTHSLQASQLSSSQGTSHLRAAEQAVQTRWNDVLNQDTSGDLCDFSLPIKMHSSFPSSIHRHRVSLARSISPQHAHQQGPGGMAVDFDQAGGNSKNSDGTHSSTDSGYGNELSPSDLLRSPYGDTQDSDLDLQDNQQDQERPSNAIFDAHDSNMTSWILRLSDNNVQLHQHMHSIPVVATGQGAQGSGSGNSLGPIKLPIDSTFRLSSQYTGLLTSICARLGPNRSSNDTQTQAQLSLDQPSQLLVLSSYMCLLASYDKILQHIKAWLEVRLKMGVRVTAATLDDDASAFCFPTQLPSLAVGSFELPKTSSTQSLVLTCILETNVVHMHSLIKEIMRRVSTNVTGSASKPAPSGSPGAEKRPVNGLADAGDELSTVAKVTLQAIEANEDSTLRLVQSVMELALWRVML</sequence>
<evidence type="ECO:0008006" key="4">
    <source>
        <dbReference type="Google" id="ProtNLM"/>
    </source>
</evidence>
<proteinExistence type="predicted"/>
<evidence type="ECO:0000313" key="2">
    <source>
        <dbReference type="EMBL" id="WEW55372.1"/>
    </source>
</evidence>
<gene>
    <name evidence="2" type="ORF">PRK78_000802</name>
</gene>
<feature type="compositionally biased region" description="Low complexity" evidence="1">
    <location>
        <begin position="414"/>
        <end position="426"/>
    </location>
</feature>
<organism evidence="2 3">
    <name type="scientific">Emydomyces testavorans</name>
    <dbReference type="NCBI Taxonomy" id="2070801"/>
    <lineage>
        <taxon>Eukaryota</taxon>
        <taxon>Fungi</taxon>
        <taxon>Dikarya</taxon>
        <taxon>Ascomycota</taxon>
        <taxon>Pezizomycotina</taxon>
        <taxon>Eurotiomycetes</taxon>
        <taxon>Eurotiomycetidae</taxon>
        <taxon>Onygenales</taxon>
        <taxon>Nannizziopsiaceae</taxon>
        <taxon>Emydomyces</taxon>
    </lineage>
</organism>
<name>A0AAF0DD70_9EURO</name>
<protein>
    <recommendedName>
        <fullName evidence="4">Aflatoxin regulatory protein domain-containing protein</fullName>
    </recommendedName>
</protein>